<feature type="compositionally biased region" description="Low complexity" evidence="1">
    <location>
        <begin position="105"/>
        <end position="115"/>
    </location>
</feature>
<feature type="compositionally biased region" description="Polar residues" evidence="1">
    <location>
        <begin position="39"/>
        <end position="51"/>
    </location>
</feature>
<feature type="compositionally biased region" description="Low complexity" evidence="1">
    <location>
        <begin position="64"/>
        <end position="98"/>
    </location>
</feature>
<evidence type="ECO:0000313" key="2">
    <source>
        <dbReference type="EnsemblMetazoa" id="PPAI000983-PA"/>
    </source>
</evidence>
<proteinExistence type="predicted"/>
<sequence length="127" mass="14764">MGDPPSKEYQTYTMHDQQPVAENYKNHLQYGRFEEEQGVQETNIDQDQNGYAEQAPTYADPSYQYQQQGYQPGYQEQGGVYQQQQQQQPQQRHLPQQPVANPFRQAEQAPQEPQASGRPVNPFRQGF</sequence>
<protein>
    <submittedName>
        <fullName evidence="2">Uncharacterized protein</fullName>
    </submittedName>
</protein>
<feature type="region of interest" description="Disordered" evidence="1">
    <location>
        <begin position="1"/>
        <end position="127"/>
    </location>
</feature>
<name>A0A1B0D0V9_PHLPP</name>
<dbReference type="EMBL" id="AJVK01021729">
    <property type="status" value="NOT_ANNOTATED_CDS"/>
    <property type="molecule type" value="Genomic_DNA"/>
</dbReference>
<reference evidence="2" key="1">
    <citation type="submission" date="2022-08" db="UniProtKB">
        <authorList>
            <consortium name="EnsemblMetazoa"/>
        </authorList>
    </citation>
    <scope>IDENTIFICATION</scope>
    <source>
        <strain evidence="2">Israel</strain>
    </source>
</reference>
<evidence type="ECO:0000256" key="1">
    <source>
        <dbReference type="SAM" id="MobiDB-lite"/>
    </source>
</evidence>
<evidence type="ECO:0000313" key="3">
    <source>
        <dbReference type="Proteomes" id="UP000092462"/>
    </source>
</evidence>
<dbReference type="AlphaFoldDB" id="A0A1B0D0V9"/>
<dbReference type="EnsemblMetazoa" id="PPAI000983-RA">
    <property type="protein sequence ID" value="PPAI000983-PA"/>
    <property type="gene ID" value="PPAI000983"/>
</dbReference>
<accession>A0A1B0D0V9</accession>
<dbReference type="VEuPathDB" id="VectorBase:PPAI000983"/>
<keyword evidence="3" id="KW-1185">Reference proteome</keyword>
<dbReference type="Proteomes" id="UP000092462">
    <property type="component" value="Unassembled WGS sequence"/>
</dbReference>
<dbReference type="VEuPathDB" id="VectorBase:PPAPM1_000792"/>
<organism evidence="2 3">
    <name type="scientific">Phlebotomus papatasi</name>
    <name type="common">Sandfly</name>
    <dbReference type="NCBI Taxonomy" id="29031"/>
    <lineage>
        <taxon>Eukaryota</taxon>
        <taxon>Metazoa</taxon>
        <taxon>Ecdysozoa</taxon>
        <taxon>Arthropoda</taxon>
        <taxon>Hexapoda</taxon>
        <taxon>Insecta</taxon>
        <taxon>Pterygota</taxon>
        <taxon>Neoptera</taxon>
        <taxon>Endopterygota</taxon>
        <taxon>Diptera</taxon>
        <taxon>Nematocera</taxon>
        <taxon>Psychodoidea</taxon>
        <taxon>Psychodidae</taxon>
        <taxon>Phlebotomus</taxon>
        <taxon>Phlebotomus</taxon>
    </lineage>
</organism>